<evidence type="ECO:0008006" key="3">
    <source>
        <dbReference type="Google" id="ProtNLM"/>
    </source>
</evidence>
<comment type="caution">
    <text evidence="1">The sequence shown here is derived from an EMBL/GenBank/DDBJ whole genome shotgun (WGS) entry which is preliminary data.</text>
</comment>
<proteinExistence type="predicted"/>
<dbReference type="InterPro" id="IPR018680">
    <property type="entry name" value="DUF2164"/>
</dbReference>
<dbReference type="RefSeq" id="WP_189610007.1">
    <property type="nucleotide sequence ID" value="NZ_BMXR01000007.1"/>
</dbReference>
<gene>
    <name evidence="1" type="ORF">GCM10007392_29470</name>
</gene>
<dbReference type="Pfam" id="PF09932">
    <property type="entry name" value="DUF2164"/>
    <property type="match status" value="1"/>
</dbReference>
<evidence type="ECO:0000313" key="2">
    <source>
        <dbReference type="Proteomes" id="UP000626148"/>
    </source>
</evidence>
<sequence length="84" mass="9731">MNDPTRPLMTKEARETLNQGVQRWFESELNLELGQFEADSVVDYFVEQLTPAIHNQAIQSALALLREYHARIEDDVYALEQPEP</sequence>
<accession>A0A918KDV7</accession>
<protein>
    <recommendedName>
        <fullName evidence="3">DUF2164 domain-containing protein</fullName>
    </recommendedName>
</protein>
<evidence type="ECO:0000313" key="1">
    <source>
        <dbReference type="EMBL" id="GGX59622.1"/>
    </source>
</evidence>
<name>A0A918KDV7_9GAMM</name>
<reference evidence="1" key="1">
    <citation type="journal article" date="2014" name="Int. J. Syst. Evol. Microbiol.">
        <title>Complete genome sequence of Corynebacterium casei LMG S-19264T (=DSM 44701T), isolated from a smear-ripened cheese.</title>
        <authorList>
            <consortium name="US DOE Joint Genome Institute (JGI-PGF)"/>
            <person name="Walter F."/>
            <person name="Albersmeier A."/>
            <person name="Kalinowski J."/>
            <person name="Ruckert C."/>
        </authorList>
    </citation>
    <scope>NUCLEOTIDE SEQUENCE</scope>
    <source>
        <strain evidence="1">KCTC 22169</strain>
    </source>
</reference>
<keyword evidence="2" id="KW-1185">Reference proteome</keyword>
<organism evidence="1 2">
    <name type="scientific">Saccharospirillum salsuginis</name>
    <dbReference type="NCBI Taxonomy" id="418750"/>
    <lineage>
        <taxon>Bacteria</taxon>
        <taxon>Pseudomonadati</taxon>
        <taxon>Pseudomonadota</taxon>
        <taxon>Gammaproteobacteria</taxon>
        <taxon>Oceanospirillales</taxon>
        <taxon>Saccharospirillaceae</taxon>
        <taxon>Saccharospirillum</taxon>
    </lineage>
</organism>
<dbReference type="AlphaFoldDB" id="A0A918KDV7"/>
<reference evidence="1" key="2">
    <citation type="submission" date="2020-09" db="EMBL/GenBank/DDBJ databases">
        <authorList>
            <person name="Sun Q."/>
            <person name="Kim S."/>
        </authorList>
    </citation>
    <scope>NUCLEOTIDE SEQUENCE</scope>
    <source>
        <strain evidence="1">KCTC 22169</strain>
    </source>
</reference>
<dbReference type="EMBL" id="BMXR01000007">
    <property type="protein sequence ID" value="GGX59622.1"/>
    <property type="molecule type" value="Genomic_DNA"/>
</dbReference>
<dbReference type="Proteomes" id="UP000626148">
    <property type="component" value="Unassembled WGS sequence"/>
</dbReference>